<reference evidence="1 2" key="1">
    <citation type="journal article" date="2014" name="Agronomy (Basel)">
        <title>A Draft Genome Sequence for Ensete ventricosum, the Drought-Tolerant Tree Against Hunger.</title>
        <authorList>
            <person name="Harrison J."/>
            <person name="Moore K.A."/>
            <person name="Paszkiewicz K."/>
            <person name="Jones T."/>
            <person name="Grant M."/>
            <person name="Ambacheew D."/>
            <person name="Muzemil S."/>
            <person name="Studholme D.J."/>
        </authorList>
    </citation>
    <scope>NUCLEOTIDE SEQUENCE [LARGE SCALE GENOMIC DNA]</scope>
</reference>
<dbReference type="EMBL" id="AMZH03007887">
    <property type="protein sequence ID" value="RRT60199.1"/>
    <property type="molecule type" value="Genomic_DNA"/>
</dbReference>
<proteinExistence type="predicted"/>
<organism evidence="1 2">
    <name type="scientific">Ensete ventricosum</name>
    <name type="common">Abyssinian banana</name>
    <name type="synonym">Musa ensete</name>
    <dbReference type="NCBI Taxonomy" id="4639"/>
    <lineage>
        <taxon>Eukaryota</taxon>
        <taxon>Viridiplantae</taxon>
        <taxon>Streptophyta</taxon>
        <taxon>Embryophyta</taxon>
        <taxon>Tracheophyta</taxon>
        <taxon>Spermatophyta</taxon>
        <taxon>Magnoliopsida</taxon>
        <taxon>Liliopsida</taxon>
        <taxon>Zingiberales</taxon>
        <taxon>Musaceae</taxon>
        <taxon>Ensete</taxon>
    </lineage>
</organism>
<evidence type="ECO:0000313" key="2">
    <source>
        <dbReference type="Proteomes" id="UP000287651"/>
    </source>
</evidence>
<accession>A0A426Z8A4</accession>
<name>A0A426Z8A4_ENSVE</name>
<gene>
    <name evidence="1" type="ORF">B296_00008447</name>
</gene>
<comment type="caution">
    <text evidence="1">The sequence shown here is derived from an EMBL/GenBank/DDBJ whole genome shotgun (WGS) entry which is preliminary data.</text>
</comment>
<dbReference type="Proteomes" id="UP000287651">
    <property type="component" value="Unassembled WGS sequence"/>
</dbReference>
<evidence type="ECO:0000313" key="1">
    <source>
        <dbReference type="EMBL" id="RRT60199.1"/>
    </source>
</evidence>
<sequence>MAPSSDRLGMIMNTSSSAYKPLHEYRVLRVNNSSHLCELCTALSIVAQHIPLCTVSSFTKRPALLEHCQVWLPTSSHNSNSTIPTFALHILSSLLVLVVPLAQKVGHSSECQSWMLAPLSDSFPYISMSVSPKRSRVLAALYAAQLGPSHLHSKCFCMCLSRSDIIYHELSWFCLSRAAPLHVRPRRSASPKPPRVP</sequence>
<dbReference type="AlphaFoldDB" id="A0A426Z8A4"/>
<protein>
    <submittedName>
        <fullName evidence="1">Uncharacterized protein</fullName>
    </submittedName>
</protein>